<evidence type="ECO:0000259" key="2">
    <source>
        <dbReference type="PROSITE" id="PS50006"/>
    </source>
</evidence>
<dbReference type="PROSITE" id="PS50006">
    <property type="entry name" value="FHA_DOMAIN"/>
    <property type="match status" value="1"/>
</dbReference>
<dbReference type="SMART" id="SM00240">
    <property type="entry name" value="FHA"/>
    <property type="match status" value="1"/>
</dbReference>
<dbReference type="RefSeq" id="XP_028519610.1">
    <property type="nucleotide sequence ID" value="XM_028663809.1"/>
</dbReference>
<dbReference type="Pfam" id="PF00498">
    <property type="entry name" value="FHA"/>
    <property type="match status" value="1"/>
</dbReference>
<sequence>MKGCLRAKDGTALHQLRNTVTTVGREGCDLILPYSTIEKQHAVIDFDVSQGCFILQDLNSANGTYVNEHRVQNSAVRLAPGDIVRFGFGNPGYEFGIDQIPNLIYQSTNPPRPQWLNGLSTSQYSSSVSLPYITTGLSSIVDSLPGYQGSQSLTSLPGTGGLVTNDSRAADSWGGGVMPHPPLRSRPASAGTVKPRPVSVGRERPQVLNRGGWVENGVSSPNTSSQHSVEELEERLLRMGDELSRLASYEAECHRKDGIINTLRDEVADLKSKLNGQNFGFR</sequence>
<dbReference type="Gene3D" id="2.60.200.20">
    <property type="match status" value="1"/>
</dbReference>
<dbReference type="InterPro" id="IPR000253">
    <property type="entry name" value="FHA_dom"/>
</dbReference>
<evidence type="ECO:0000313" key="4">
    <source>
        <dbReference type="Proteomes" id="UP000887567"/>
    </source>
</evidence>
<keyword evidence="4" id="KW-1185">Reference proteome</keyword>
<accession>A0A913YWJ6</accession>
<feature type="domain" description="FHA" evidence="2">
    <location>
        <begin position="21"/>
        <end position="71"/>
    </location>
</feature>
<protein>
    <recommendedName>
        <fullName evidence="2">FHA domain-containing protein</fullName>
    </recommendedName>
</protein>
<dbReference type="RefSeq" id="XP_028519609.1">
    <property type="nucleotide sequence ID" value="XM_028663808.1"/>
</dbReference>
<dbReference type="EnsemblMetazoa" id="XM_028663806.1">
    <property type="protein sequence ID" value="XP_028519607.1"/>
    <property type="gene ID" value="LOC110254316"/>
</dbReference>
<dbReference type="OMA" id="MEDEIRH"/>
<dbReference type="InterPro" id="IPR008984">
    <property type="entry name" value="SMAD_FHA_dom_sf"/>
</dbReference>
<dbReference type="InterPro" id="IPR052642">
    <property type="entry name" value="CC-FHA_domain"/>
</dbReference>
<name>A0A913YWJ6_EXADI</name>
<dbReference type="RefSeq" id="XP_028519611.1">
    <property type="nucleotide sequence ID" value="XM_028663810.1"/>
</dbReference>
<dbReference type="OrthoDB" id="687730at2759"/>
<dbReference type="EnsemblMetazoa" id="XM_028663808.1">
    <property type="protein sequence ID" value="XP_028519609.1"/>
    <property type="gene ID" value="LOC110254316"/>
</dbReference>
<dbReference type="SUPFAM" id="SSF49879">
    <property type="entry name" value="SMAD/FHA domain"/>
    <property type="match status" value="1"/>
</dbReference>
<organism evidence="3 4">
    <name type="scientific">Exaiptasia diaphana</name>
    <name type="common">Tropical sea anemone</name>
    <name type="synonym">Aiptasia pulchella</name>
    <dbReference type="NCBI Taxonomy" id="2652724"/>
    <lineage>
        <taxon>Eukaryota</taxon>
        <taxon>Metazoa</taxon>
        <taxon>Cnidaria</taxon>
        <taxon>Anthozoa</taxon>
        <taxon>Hexacorallia</taxon>
        <taxon>Actiniaria</taxon>
        <taxon>Aiptasiidae</taxon>
        <taxon>Exaiptasia</taxon>
    </lineage>
</organism>
<dbReference type="AlphaFoldDB" id="A0A913YWJ6"/>
<dbReference type="KEGG" id="epa:110254316"/>
<dbReference type="PANTHER" id="PTHR18853">
    <property type="entry name" value="FORKHEAD-ASSOCIATED DOMAIN-CONTAINING PROTEIN 1-RELATED"/>
    <property type="match status" value="1"/>
</dbReference>
<dbReference type="EnsemblMetazoa" id="XM_028663809.1">
    <property type="protein sequence ID" value="XP_028519610.1"/>
    <property type="gene ID" value="LOC110254316"/>
</dbReference>
<reference evidence="3" key="1">
    <citation type="submission" date="2022-11" db="UniProtKB">
        <authorList>
            <consortium name="EnsemblMetazoa"/>
        </authorList>
    </citation>
    <scope>IDENTIFICATION</scope>
</reference>
<dbReference type="EnsemblMetazoa" id="XM_028663810.1">
    <property type="protein sequence ID" value="XP_028519611.1"/>
    <property type="gene ID" value="LOC110254316"/>
</dbReference>
<dbReference type="Proteomes" id="UP000887567">
    <property type="component" value="Unplaced"/>
</dbReference>
<dbReference type="GeneID" id="110254316"/>
<dbReference type="PANTHER" id="PTHR18853:SF10">
    <property type="entry name" value="FHA DOMAIN-CONTAINING PROTEIN"/>
    <property type="match status" value="1"/>
</dbReference>
<evidence type="ECO:0000256" key="1">
    <source>
        <dbReference type="SAM" id="MobiDB-lite"/>
    </source>
</evidence>
<feature type="region of interest" description="Disordered" evidence="1">
    <location>
        <begin position="180"/>
        <end position="200"/>
    </location>
</feature>
<dbReference type="RefSeq" id="XP_028519607.1">
    <property type="nucleotide sequence ID" value="XM_028663806.1"/>
</dbReference>
<evidence type="ECO:0000313" key="3">
    <source>
        <dbReference type="EnsemblMetazoa" id="XP_028519609.1"/>
    </source>
</evidence>
<proteinExistence type="predicted"/>